<proteinExistence type="predicted"/>
<dbReference type="InParanoid" id="B9RHK2"/>
<name>B9RHK2_RICCO</name>
<dbReference type="Proteomes" id="UP000008311">
    <property type="component" value="Unassembled WGS sequence"/>
</dbReference>
<evidence type="ECO:0000313" key="1">
    <source>
        <dbReference type="EMBL" id="EEF49212.1"/>
    </source>
</evidence>
<organism evidence="1 2">
    <name type="scientific">Ricinus communis</name>
    <name type="common">Castor bean</name>
    <dbReference type="NCBI Taxonomy" id="3988"/>
    <lineage>
        <taxon>Eukaryota</taxon>
        <taxon>Viridiplantae</taxon>
        <taxon>Streptophyta</taxon>
        <taxon>Embryophyta</taxon>
        <taxon>Tracheophyta</taxon>
        <taxon>Spermatophyta</taxon>
        <taxon>Magnoliopsida</taxon>
        <taxon>eudicotyledons</taxon>
        <taxon>Gunneridae</taxon>
        <taxon>Pentapetalae</taxon>
        <taxon>rosids</taxon>
        <taxon>fabids</taxon>
        <taxon>Malpighiales</taxon>
        <taxon>Euphorbiaceae</taxon>
        <taxon>Acalyphoideae</taxon>
        <taxon>Acalypheae</taxon>
        <taxon>Ricinus</taxon>
    </lineage>
</organism>
<sequence length="98" mass="10746">MAKVRFGRRLVIRQSIIMEEYTEASQMVEVLQVLTVQLQAATVAPTATTIPVDNGTTSAAERMGTTPKNSVVLDFGQALDKDKNGINPYEFTNAEEEV</sequence>
<protein>
    <submittedName>
        <fullName evidence="1">Uncharacterized protein</fullName>
    </submittedName>
</protein>
<dbReference type="EMBL" id="EQ973779">
    <property type="protein sequence ID" value="EEF49212.1"/>
    <property type="molecule type" value="Genomic_DNA"/>
</dbReference>
<evidence type="ECO:0000313" key="2">
    <source>
        <dbReference type="Proteomes" id="UP000008311"/>
    </source>
</evidence>
<accession>B9RHK2</accession>
<dbReference type="AlphaFoldDB" id="B9RHK2"/>
<reference evidence="2" key="1">
    <citation type="journal article" date="2010" name="Nat. Biotechnol.">
        <title>Draft genome sequence of the oilseed species Ricinus communis.</title>
        <authorList>
            <person name="Chan A.P."/>
            <person name="Crabtree J."/>
            <person name="Zhao Q."/>
            <person name="Lorenzi H."/>
            <person name="Orvis J."/>
            <person name="Puiu D."/>
            <person name="Melake-Berhan A."/>
            <person name="Jones K.M."/>
            <person name="Redman J."/>
            <person name="Chen G."/>
            <person name="Cahoon E.B."/>
            <person name="Gedil M."/>
            <person name="Stanke M."/>
            <person name="Haas B.J."/>
            <person name="Wortman J.R."/>
            <person name="Fraser-Liggett C.M."/>
            <person name="Ravel J."/>
            <person name="Rabinowicz P.D."/>
        </authorList>
    </citation>
    <scope>NUCLEOTIDE SEQUENCE [LARGE SCALE GENOMIC DNA]</scope>
    <source>
        <strain evidence="2">cv. Hale</strain>
    </source>
</reference>
<gene>
    <name evidence="1" type="ORF">RCOM_1528490</name>
</gene>
<keyword evidence="2" id="KW-1185">Reference proteome</keyword>